<sequence>MLFGSLSLSVRARAHVASFSRLMSFSSQRTTSDSLARPFNAKTISQISQLVKLHHASCQDLELKEVGGRPISSKPPGNAAVLIPFCNVDGQPGILLEVRAKGLRSHSGELSFPGGRVDDTDESNLHAALRETQEELGIDPLCVEILGQIGPAEYNMHGNMLVWPFIGFVHSSPVRTQAASLELPNSIAASDLTADIHPGTEEEPLPDLSLPFIRSQASPNEVANVIHLPLSHLTGKSGRLRLSLFRDVQPYWCIDVTDLLSKSSEIVTANGTETLQASQNPGVSTGRIEVWGLTGWYLNILMRALGIDLQYIRPSRTEG</sequence>
<keyword evidence="6" id="KW-0464">Manganese</keyword>
<evidence type="ECO:0000256" key="3">
    <source>
        <dbReference type="ARBA" id="ARBA00022723"/>
    </source>
</evidence>
<dbReference type="Pfam" id="PF00293">
    <property type="entry name" value="NUDIX"/>
    <property type="match status" value="1"/>
</dbReference>
<dbReference type="GO" id="GO:0010945">
    <property type="term" value="F:coenzyme A diphosphatase activity"/>
    <property type="evidence" value="ECO:0007669"/>
    <property type="project" value="InterPro"/>
</dbReference>
<reference evidence="8" key="1">
    <citation type="submission" date="2020-11" db="EMBL/GenBank/DDBJ databases">
        <authorList>
            <consortium name="DOE Joint Genome Institute"/>
            <person name="Ahrendt S."/>
            <person name="Riley R."/>
            <person name="Andreopoulos W."/>
            <person name="Labutti K."/>
            <person name="Pangilinan J."/>
            <person name="Ruiz-Duenas F.J."/>
            <person name="Barrasa J.M."/>
            <person name="Sanchez-Garcia M."/>
            <person name="Camarero S."/>
            <person name="Miyauchi S."/>
            <person name="Serrano A."/>
            <person name="Linde D."/>
            <person name="Babiker R."/>
            <person name="Drula E."/>
            <person name="Ayuso-Fernandez I."/>
            <person name="Pacheco R."/>
            <person name="Padilla G."/>
            <person name="Ferreira P."/>
            <person name="Barriuso J."/>
            <person name="Kellner H."/>
            <person name="Castanera R."/>
            <person name="Alfaro M."/>
            <person name="Ramirez L."/>
            <person name="Pisabarro A.G."/>
            <person name="Kuo A."/>
            <person name="Tritt A."/>
            <person name="Lipzen A."/>
            <person name="He G."/>
            <person name="Yan M."/>
            <person name="Ng V."/>
            <person name="Cullen D."/>
            <person name="Martin F."/>
            <person name="Rosso M.-N."/>
            <person name="Henrissat B."/>
            <person name="Hibbett D."/>
            <person name="Martinez A.T."/>
            <person name="Grigoriev I.V."/>
        </authorList>
    </citation>
    <scope>NUCLEOTIDE SEQUENCE</scope>
    <source>
        <strain evidence="8">CBS 506.95</strain>
    </source>
</reference>
<comment type="cofactor">
    <cofactor evidence="1">
        <name>Mn(2+)</name>
        <dbReference type="ChEBI" id="CHEBI:29035"/>
    </cofactor>
</comment>
<proteinExistence type="predicted"/>
<dbReference type="InterPro" id="IPR015797">
    <property type="entry name" value="NUDIX_hydrolase-like_dom_sf"/>
</dbReference>
<dbReference type="InterPro" id="IPR000086">
    <property type="entry name" value="NUDIX_hydrolase_dom"/>
</dbReference>
<dbReference type="SUPFAM" id="SSF55811">
    <property type="entry name" value="Nudix"/>
    <property type="match status" value="1"/>
</dbReference>
<organism evidence="8 9">
    <name type="scientific">Crepidotus variabilis</name>
    <dbReference type="NCBI Taxonomy" id="179855"/>
    <lineage>
        <taxon>Eukaryota</taxon>
        <taxon>Fungi</taxon>
        <taxon>Dikarya</taxon>
        <taxon>Basidiomycota</taxon>
        <taxon>Agaricomycotina</taxon>
        <taxon>Agaricomycetes</taxon>
        <taxon>Agaricomycetidae</taxon>
        <taxon>Agaricales</taxon>
        <taxon>Agaricineae</taxon>
        <taxon>Crepidotaceae</taxon>
        <taxon>Crepidotus</taxon>
    </lineage>
</organism>
<evidence type="ECO:0000256" key="5">
    <source>
        <dbReference type="ARBA" id="ARBA00022842"/>
    </source>
</evidence>
<keyword evidence="9" id="KW-1185">Reference proteome</keyword>
<evidence type="ECO:0000313" key="8">
    <source>
        <dbReference type="EMBL" id="KAF9531746.1"/>
    </source>
</evidence>
<dbReference type="EMBL" id="MU157834">
    <property type="protein sequence ID" value="KAF9531746.1"/>
    <property type="molecule type" value="Genomic_DNA"/>
</dbReference>
<dbReference type="OrthoDB" id="206213at2759"/>
<dbReference type="PANTHER" id="PTHR12992">
    <property type="entry name" value="NUDIX HYDROLASE"/>
    <property type="match status" value="1"/>
</dbReference>
<evidence type="ECO:0000256" key="2">
    <source>
        <dbReference type="ARBA" id="ARBA00001946"/>
    </source>
</evidence>
<dbReference type="InterPro" id="IPR045121">
    <property type="entry name" value="CoAse"/>
</dbReference>
<dbReference type="PROSITE" id="PS51462">
    <property type="entry name" value="NUDIX"/>
    <property type="match status" value="1"/>
</dbReference>
<evidence type="ECO:0000256" key="4">
    <source>
        <dbReference type="ARBA" id="ARBA00022801"/>
    </source>
</evidence>
<dbReference type="PANTHER" id="PTHR12992:SF24">
    <property type="entry name" value="PEROXISOMAL COENZYME A DIPHOSPHATASE NUDT7"/>
    <property type="match status" value="1"/>
</dbReference>
<feature type="domain" description="Nudix hydrolase" evidence="7">
    <location>
        <begin position="76"/>
        <end position="222"/>
    </location>
</feature>
<dbReference type="Proteomes" id="UP000807306">
    <property type="component" value="Unassembled WGS sequence"/>
</dbReference>
<dbReference type="Gene3D" id="3.90.79.10">
    <property type="entry name" value="Nucleoside Triphosphate Pyrophosphohydrolase"/>
    <property type="match status" value="1"/>
</dbReference>
<evidence type="ECO:0000256" key="1">
    <source>
        <dbReference type="ARBA" id="ARBA00001936"/>
    </source>
</evidence>
<evidence type="ECO:0000256" key="6">
    <source>
        <dbReference type="ARBA" id="ARBA00023211"/>
    </source>
</evidence>
<dbReference type="GO" id="GO:0046872">
    <property type="term" value="F:metal ion binding"/>
    <property type="evidence" value="ECO:0007669"/>
    <property type="project" value="UniProtKB-KW"/>
</dbReference>
<protein>
    <submittedName>
        <fullName evidence="8">NUDIX hydrolase domain-like protein</fullName>
    </submittedName>
</protein>
<keyword evidence="3" id="KW-0479">Metal-binding</keyword>
<comment type="cofactor">
    <cofactor evidence="2">
        <name>Mg(2+)</name>
        <dbReference type="ChEBI" id="CHEBI:18420"/>
    </cofactor>
</comment>
<dbReference type="CDD" id="cd03426">
    <property type="entry name" value="NUDIX_CoAse_Nudt7"/>
    <property type="match status" value="1"/>
</dbReference>
<keyword evidence="4 8" id="KW-0378">Hydrolase</keyword>
<accession>A0A9P6EL19</accession>
<name>A0A9P6EL19_9AGAR</name>
<dbReference type="AlphaFoldDB" id="A0A9P6EL19"/>
<evidence type="ECO:0000259" key="7">
    <source>
        <dbReference type="PROSITE" id="PS51462"/>
    </source>
</evidence>
<comment type="caution">
    <text evidence="8">The sequence shown here is derived from an EMBL/GenBank/DDBJ whole genome shotgun (WGS) entry which is preliminary data.</text>
</comment>
<dbReference type="GO" id="GO:0015938">
    <property type="term" value="P:coenzyme A catabolic process"/>
    <property type="evidence" value="ECO:0007669"/>
    <property type="project" value="TreeGrafter"/>
</dbReference>
<evidence type="ECO:0000313" key="9">
    <source>
        <dbReference type="Proteomes" id="UP000807306"/>
    </source>
</evidence>
<gene>
    <name evidence="8" type="ORF">CPB83DRAFT_848652</name>
</gene>
<keyword evidence="5" id="KW-0460">Magnesium</keyword>